<dbReference type="Proteomes" id="UP000823775">
    <property type="component" value="Unassembled WGS sequence"/>
</dbReference>
<protein>
    <submittedName>
        <fullName evidence="1">Uncharacterized protein</fullName>
    </submittedName>
</protein>
<accession>A0ABS8RT22</accession>
<gene>
    <name evidence="1" type="ORF">HAX54_001336</name>
</gene>
<organism evidence="1 2">
    <name type="scientific">Datura stramonium</name>
    <name type="common">Jimsonweed</name>
    <name type="synonym">Common thornapple</name>
    <dbReference type="NCBI Taxonomy" id="4076"/>
    <lineage>
        <taxon>Eukaryota</taxon>
        <taxon>Viridiplantae</taxon>
        <taxon>Streptophyta</taxon>
        <taxon>Embryophyta</taxon>
        <taxon>Tracheophyta</taxon>
        <taxon>Spermatophyta</taxon>
        <taxon>Magnoliopsida</taxon>
        <taxon>eudicotyledons</taxon>
        <taxon>Gunneridae</taxon>
        <taxon>Pentapetalae</taxon>
        <taxon>asterids</taxon>
        <taxon>lamiids</taxon>
        <taxon>Solanales</taxon>
        <taxon>Solanaceae</taxon>
        <taxon>Solanoideae</taxon>
        <taxon>Datureae</taxon>
        <taxon>Datura</taxon>
    </lineage>
</organism>
<dbReference type="EMBL" id="JACEIK010000105">
    <property type="protein sequence ID" value="MCD7449767.1"/>
    <property type="molecule type" value="Genomic_DNA"/>
</dbReference>
<comment type="caution">
    <text evidence="1">The sequence shown here is derived from an EMBL/GenBank/DDBJ whole genome shotgun (WGS) entry which is preliminary data.</text>
</comment>
<sequence length="127" mass="14979">MYRWDVINEALDSMGPLFTLDKAINSKMRGSVAKAKVEIDLTKEKPAQIWIGYDEDGYWQDVEFEDLEYCHPDKVKQWEDLYMSNMEDDIRIEMNKAKAELIRHHKMIDTFGGKKLISNGNLKEKKY</sequence>
<proteinExistence type="predicted"/>
<keyword evidence="2" id="KW-1185">Reference proteome</keyword>
<name>A0ABS8RT22_DATST</name>
<evidence type="ECO:0000313" key="2">
    <source>
        <dbReference type="Proteomes" id="UP000823775"/>
    </source>
</evidence>
<reference evidence="1 2" key="1">
    <citation type="journal article" date="2021" name="BMC Genomics">
        <title>Datura genome reveals duplications of psychoactive alkaloid biosynthetic genes and high mutation rate following tissue culture.</title>
        <authorList>
            <person name="Rajewski A."/>
            <person name="Carter-House D."/>
            <person name="Stajich J."/>
            <person name="Litt A."/>
        </authorList>
    </citation>
    <scope>NUCLEOTIDE SEQUENCE [LARGE SCALE GENOMIC DNA]</scope>
    <source>
        <strain evidence="1">AR-01</strain>
    </source>
</reference>
<evidence type="ECO:0000313" key="1">
    <source>
        <dbReference type="EMBL" id="MCD7449767.1"/>
    </source>
</evidence>